<dbReference type="InterPro" id="IPR029055">
    <property type="entry name" value="Ntn_hydrolases_N"/>
</dbReference>
<keyword evidence="4" id="KW-1185">Reference proteome</keyword>
<dbReference type="InterPro" id="IPR051786">
    <property type="entry name" value="ASN_synthetase/amidase"/>
</dbReference>
<dbReference type="InterPro" id="IPR014729">
    <property type="entry name" value="Rossmann-like_a/b/a_fold"/>
</dbReference>
<dbReference type="Pfam" id="PF13537">
    <property type="entry name" value="GATase_7"/>
    <property type="match status" value="1"/>
</dbReference>
<dbReference type="AlphaFoldDB" id="A0ABD5QBN4"/>
<proteinExistence type="predicted"/>
<dbReference type="Gene3D" id="3.40.50.620">
    <property type="entry name" value="HUPs"/>
    <property type="match status" value="1"/>
</dbReference>
<evidence type="ECO:0000259" key="1">
    <source>
        <dbReference type="Pfam" id="PF00733"/>
    </source>
</evidence>
<organism evidence="3 4">
    <name type="scientific">Saliphagus infecundisoli</name>
    <dbReference type="NCBI Taxonomy" id="1849069"/>
    <lineage>
        <taxon>Archaea</taxon>
        <taxon>Methanobacteriati</taxon>
        <taxon>Methanobacteriota</taxon>
        <taxon>Stenosarchaea group</taxon>
        <taxon>Halobacteria</taxon>
        <taxon>Halobacteriales</taxon>
        <taxon>Natrialbaceae</taxon>
        <taxon>Saliphagus</taxon>
    </lineage>
</organism>
<evidence type="ECO:0000313" key="4">
    <source>
        <dbReference type="Proteomes" id="UP001595925"/>
    </source>
</evidence>
<name>A0ABD5QBN4_9EURY</name>
<dbReference type="Pfam" id="PF00733">
    <property type="entry name" value="Asn_synthase"/>
    <property type="match status" value="1"/>
</dbReference>
<reference evidence="3 4" key="1">
    <citation type="journal article" date="2019" name="Int. J. Syst. Evol. Microbiol.">
        <title>The Global Catalogue of Microorganisms (GCM) 10K type strain sequencing project: providing services to taxonomists for standard genome sequencing and annotation.</title>
        <authorList>
            <consortium name="The Broad Institute Genomics Platform"/>
            <consortium name="The Broad Institute Genome Sequencing Center for Infectious Disease"/>
            <person name="Wu L."/>
            <person name="Ma J."/>
        </authorList>
    </citation>
    <scope>NUCLEOTIDE SEQUENCE [LARGE SCALE GENOMIC DNA]</scope>
    <source>
        <strain evidence="3 4">CGMCC 1.15824</strain>
    </source>
</reference>
<dbReference type="SUPFAM" id="SSF56235">
    <property type="entry name" value="N-terminal nucleophile aminohydrolases (Ntn hydrolases)"/>
    <property type="match status" value="1"/>
</dbReference>
<protein>
    <submittedName>
        <fullName evidence="3">Asparagine synthase-related protein</fullName>
    </submittedName>
</protein>
<sequence length="607" mass="67155">MVGLSGVFGDAADSIEVETVPETVAGEVADTYREHGVSVRSAFHEGTATDQPAEAGGALVWTWGEVYSVTDSNGTRTTVDPNESARVCAREYADHGLEFVTRLDGEFVGCVYEPAADTVSFFLDRLGARPLYYAATEDGLAFSTNVQTVPVVPGRELRFEEEYLAEYLYCRRTIGTRTPVRGVSQLPPATVLTYDIASGDVDRRRYWEPRYRPIDRPLSYFVGELTERFDRAVADRTSDDRDHGLLLSGGSDSRAVLAAADEPPTGFHLGDGWNREARIAKRSADAAGAEFRLLDRGPNYHAELLERAGPIQEFIGPFHTGHALGFAEEIREEADTLLTGLYSDDLFGSWSVSQATLDLPAGVRFWLPFARLPEALPEFVSELANSGPVRRPPFLDSTPLEGILWRNVDSRGGRVDFHGVEYESVGGLSLASTLYPITNGIGFDLYSALQIAPTRNPFLDRRLIDLHCAMPLKYRLRHDPLHRAIERLDGSLAAIPHAGTGIPLDYPKAAHAVGNRVTNQVDKLRATGSYRTDGPWQNKNEVVRGDDFVGRALDRHEANGRQLPGVDWPAVRETYRRHREGELNVAEELYRLVSVLEMPLTERVVGE</sequence>
<accession>A0ABD5QBN4</accession>
<dbReference type="InterPro" id="IPR001962">
    <property type="entry name" value="Asn_synthase"/>
</dbReference>
<evidence type="ECO:0000313" key="3">
    <source>
        <dbReference type="EMBL" id="MFC4987186.1"/>
    </source>
</evidence>
<dbReference type="Proteomes" id="UP001595925">
    <property type="component" value="Unassembled WGS sequence"/>
</dbReference>
<gene>
    <name evidence="3" type="ORF">ACFPFO_05280</name>
</gene>
<dbReference type="PANTHER" id="PTHR43284:SF1">
    <property type="entry name" value="ASPARAGINE SYNTHETASE"/>
    <property type="match status" value="1"/>
</dbReference>
<evidence type="ECO:0000259" key="2">
    <source>
        <dbReference type="Pfam" id="PF13537"/>
    </source>
</evidence>
<dbReference type="EMBL" id="JBHSJG010000018">
    <property type="protein sequence ID" value="MFC4987186.1"/>
    <property type="molecule type" value="Genomic_DNA"/>
</dbReference>
<feature type="domain" description="Asparagine synthetase" evidence="1">
    <location>
        <begin position="225"/>
        <end position="479"/>
    </location>
</feature>
<feature type="domain" description="Glutamine amidotransferase type-2" evidence="2">
    <location>
        <begin position="82"/>
        <end position="147"/>
    </location>
</feature>
<dbReference type="PANTHER" id="PTHR43284">
    <property type="entry name" value="ASPARAGINE SYNTHETASE (GLUTAMINE-HYDROLYZING)"/>
    <property type="match status" value="1"/>
</dbReference>
<dbReference type="InterPro" id="IPR017932">
    <property type="entry name" value="GATase_2_dom"/>
</dbReference>
<comment type="caution">
    <text evidence="3">The sequence shown here is derived from an EMBL/GenBank/DDBJ whole genome shotgun (WGS) entry which is preliminary data.</text>
</comment>
<dbReference type="RefSeq" id="WP_224828517.1">
    <property type="nucleotide sequence ID" value="NZ_JAIVEF010000007.1"/>
</dbReference>
<dbReference type="Gene3D" id="3.60.20.10">
    <property type="entry name" value="Glutamine Phosphoribosylpyrophosphate, subunit 1, domain 1"/>
    <property type="match status" value="1"/>
</dbReference>
<dbReference type="SUPFAM" id="SSF52402">
    <property type="entry name" value="Adenine nucleotide alpha hydrolases-like"/>
    <property type="match status" value="1"/>
</dbReference>